<evidence type="ECO:0000313" key="1">
    <source>
        <dbReference type="EMBL" id="MBC3863596.1"/>
    </source>
</evidence>
<comment type="caution">
    <text evidence="1">The sequence shown here is derived from an EMBL/GenBank/DDBJ whole genome shotgun (WGS) entry which is preliminary data.</text>
</comment>
<keyword evidence="2" id="KW-1185">Reference proteome</keyword>
<accession>A0A923HGG6</accession>
<organism evidence="1 2">
    <name type="scientific">Undibacterium jejuense</name>
    <dbReference type="NCBI Taxonomy" id="1344949"/>
    <lineage>
        <taxon>Bacteria</taxon>
        <taxon>Pseudomonadati</taxon>
        <taxon>Pseudomonadota</taxon>
        <taxon>Betaproteobacteria</taxon>
        <taxon>Burkholderiales</taxon>
        <taxon>Oxalobacteraceae</taxon>
        <taxon>Undibacterium</taxon>
    </lineage>
</organism>
<dbReference type="Proteomes" id="UP000634011">
    <property type="component" value="Unassembled WGS sequence"/>
</dbReference>
<protein>
    <submittedName>
        <fullName evidence="1">Uncharacterized protein</fullName>
    </submittedName>
</protein>
<dbReference type="RefSeq" id="WP_186913533.1">
    <property type="nucleotide sequence ID" value="NZ_JACOFV010000015.1"/>
</dbReference>
<evidence type="ECO:0000313" key="2">
    <source>
        <dbReference type="Proteomes" id="UP000634011"/>
    </source>
</evidence>
<reference evidence="1" key="1">
    <citation type="submission" date="2020-08" db="EMBL/GenBank/DDBJ databases">
        <title>Novel species isolated from subtropical streams in China.</title>
        <authorList>
            <person name="Lu H."/>
        </authorList>
    </citation>
    <scope>NUCLEOTIDE SEQUENCE</scope>
    <source>
        <strain evidence="1">KACC 12607</strain>
    </source>
</reference>
<gene>
    <name evidence="1" type="ORF">H8K32_15930</name>
</gene>
<dbReference type="EMBL" id="JACOFV010000015">
    <property type="protein sequence ID" value="MBC3863596.1"/>
    <property type="molecule type" value="Genomic_DNA"/>
</dbReference>
<proteinExistence type="predicted"/>
<dbReference type="AlphaFoldDB" id="A0A923HGG6"/>
<name>A0A923HGG6_9BURK</name>
<sequence>MKKYVAKRLRFRNGDRHSIVQVVGGLPVHEVTLFVRKYRTKGRAANTIHLVCRSLALLYRLLENKRIDLHGRLSEGKFLTIPELENIAVDLQYRAEDLDDEADEPSLVSGKSNVVNIAKVGILISRGIVTLRACFTLLHYPQT</sequence>